<dbReference type="Proteomes" id="UP001623008">
    <property type="component" value="Unassembled WGS sequence"/>
</dbReference>
<sequence>MKQSDHHTAITRLTLKDQFTVDPYKVLALPQAIVIYYTLMAGLLWAAHGLGITDTFKNDFLFNWTFGMSVATAYSMYRLAALSEWHIAGAINPDALQNALLALKYSEREEGVYYPKRPMFTPLYRCDSERITVTTRDGETRLTGPHNKLKALSALPLGDAAGTRVFGEVSEGSGRR</sequence>
<keyword evidence="3" id="KW-1185">Reference proteome</keyword>
<keyword evidence="1" id="KW-0812">Transmembrane</keyword>
<evidence type="ECO:0008006" key="4">
    <source>
        <dbReference type="Google" id="ProtNLM"/>
    </source>
</evidence>
<evidence type="ECO:0000313" key="3">
    <source>
        <dbReference type="Proteomes" id="UP001623008"/>
    </source>
</evidence>
<keyword evidence="1" id="KW-0472">Membrane</keyword>
<dbReference type="EMBL" id="JBJHQF010000043">
    <property type="protein sequence ID" value="MFK9006870.1"/>
    <property type="molecule type" value="Genomic_DNA"/>
</dbReference>
<organism evidence="2 3">
    <name type="scientific">Pseudomonas pergaminensis</name>
    <dbReference type="NCBI Taxonomy" id="2853159"/>
    <lineage>
        <taxon>Bacteria</taxon>
        <taxon>Pseudomonadati</taxon>
        <taxon>Pseudomonadota</taxon>
        <taxon>Gammaproteobacteria</taxon>
        <taxon>Pseudomonadales</taxon>
        <taxon>Pseudomonadaceae</taxon>
        <taxon>Pseudomonas</taxon>
    </lineage>
</organism>
<protein>
    <recommendedName>
        <fullName evidence="4">Conjugal transfer protein</fullName>
    </recommendedName>
</protein>
<evidence type="ECO:0000313" key="2">
    <source>
        <dbReference type="EMBL" id="MFK9006870.1"/>
    </source>
</evidence>
<feature type="transmembrane region" description="Helical" evidence="1">
    <location>
        <begin position="60"/>
        <end position="77"/>
    </location>
</feature>
<reference evidence="2 3" key="1">
    <citation type="submission" date="2024-11" db="EMBL/GenBank/DDBJ databases">
        <authorList>
            <person name="Lucas J.A."/>
        </authorList>
    </citation>
    <scope>NUCLEOTIDE SEQUENCE [LARGE SCALE GENOMIC DNA]</scope>
    <source>
        <strain evidence="2 3">Z 7.15</strain>
    </source>
</reference>
<dbReference type="RefSeq" id="WP_406599017.1">
    <property type="nucleotide sequence ID" value="NZ_JBJHQF010000043.1"/>
</dbReference>
<accession>A0ABW8R6P3</accession>
<name>A0ABW8R6P3_9PSED</name>
<comment type="caution">
    <text evidence="2">The sequence shown here is derived from an EMBL/GenBank/DDBJ whole genome shotgun (WGS) entry which is preliminary data.</text>
</comment>
<keyword evidence="1" id="KW-1133">Transmembrane helix</keyword>
<gene>
    <name evidence="2" type="ORF">ACJEBJ_22335</name>
</gene>
<feature type="transmembrane region" description="Helical" evidence="1">
    <location>
        <begin position="26"/>
        <end position="48"/>
    </location>
</feature>
<proteinExistence type="predicted"/>
<evidence type="ECO:0000256" key="1">
    <source>
        <dbReference type="SAM" id="Phobius"/>
    </source>
</evidence>